<dbReference type="PANTHER" id="PTHR33264">
    <property type="entry name" value="EXPRESSED PROTEIN"/>
    <property type="match status" value="1"/>
</dbReference>
<reference evidence="2 3" key="1">
    <citation type="journal article" date="2018" name="PLoS Genet.">
        <title>Population sequencing reveals clonal diversity and ancestral inbreeding in the grapevine cultivar Chardonnay.</title>
        <authorList>
            <person name="Roach M.J."/>
            <person name="Johnson D.L."/>
            <person name="Bohlmann J."/>
            <person name="van Vuuren H.J."/>
            <person name="Jones S.J."/>
            <person name="Pretorius I.S."/>
            <person name="Schmidt S.A."/>
            <person name="Borneman A.R."/>
        </authorList>
    </citation>
    <scope>NUCLEOTIDE SEQUENCE [LARGE SCALE GENOMIC DNA]</scope>
    <source>
        <strain evidence="3">cv. Chardonnay</strain>
        <tissue evidence="2">Leaf</tissue>
    </source>
</reference>
<dbReference type="Proteomes" id="UP000288805">
    <property type="component" value="Unassembled WGS sequence"/>
</dbReference>
<accession>A0A438EC88</accession>
<proteinExistence type="predicted"/>
<sequence>MEDWNMLAADCVVISCCCQCLILQMVVFVLLKLPYKLFRKTKEYAKKKLMLHGRRQDRGTEREMKPYEDEFREIQGGLRIQVEGGFPEDGSQGCGCCMEEVERVLEEYSQRGEFAFGSFWAMPNIAIVDLHPDNHLDA</sequence>
<evidence type="ECO:0000313" key="3">
    <source>
        <dbReference type="Proteomes" id="UP000288805"/>
    </source>
</evidence>
<evidence type="ECO:0000256" key="1">
    <source>
        <dbReference type="SAM" id="Phobius"/>
    </source>
</evidence>
<name>A0A438EC88_VITVI</name>
<feature type="transmembrane region" description="Helical" evidence="1">
    <location>
        <begin position="6"/>
        <end position="31"/>
    </location>
</feature>
<organism evidence="2 3">
    <name type="scientific">Vitis vinifera</name>
    <name type="common">Grape</name>
    <dbReference type="NCBI Taxonomy" id="29760"/>
    <lineage>
        <taxon>Eukaryota</taxon>
        <taxon>Viridiplantae</taxon>
        <taxon>Streptophyta</taxon>
        <taxon>Embryophyta</taxon>
        <taxon>Tracheophyta</taxon>
        <taxon>Spermatophyta</taxon>
        <taxon>Magnoliopsida</taxon>
        <taxon>eudicotyledons</taxon>
        <taxon>Gunneridae</taxon>
        <taxon>Pentapetalae</taxon>
        <taxon>rosids</taxon>
        <taxon>Vitales</taxon>
        <taxon>Vitaceae</taxon>
        <taxon>Viteae</taxon>
        <taxon>Vitis</taxon>
    </lineage>
</organism>
<keyword evidence="1" id="KW-0812">Transmembrane</keyword>
<dbReference type="AlphaFoldDB" id="A0A438EC88"/>
<evidence type="ECO:0000313" key="2">
    <source>
        <dbReference type="EMBL" id="RVW45421.1"/>
    </source>
</evidence>
<keyword evidence="1" id="KW-0472">Membrane</keyword>
<dbReference type="PANTHER" id="PTHR33264:SF27">
    <property type="entry name" value="TRANSMEMBRANE PROTEIN"/>
    <property type="match status" value="1"/>
</dbReference>
<dbReference type="EMBL" id="QGNW01001327">
    <property type="protein sequence ID" value="RVW45421.1"/>
    <property type="molecule type" value="Genomic_DNA"/>
</dbReference>
<keyword evidence="1" id="KW-1133">Transmembrane helix</keyword>
<gene>
    <name evidence="2" type="ORF">CK203_106863</name>
</gene>
<protein>
    <submittedName>
        <fullName evidence="2">Uncharacterized protein</fullName>
    </submittedName>
</protein>
<comment type="caution">
    <text evidence="2">The sequence shown here is derived from an EMBL/GenBank/DDBJ whole genome shotgun (WGS) entry which is preliminary data.</text>
</comment>